<accession>A0A1G2C9H5</accession>
<dbReference type="AlphaFoldDB" id="A0A1G2C9H5"/>
<dbReference type="Gene3D" id="3.40.50.1820">
    <property type="entry name" value="alpha/beta hydrolase"/>
    <property type="match status" value="1"/>
</dbReference>
<dbReference type="InterPro" id="IPR000073">
    <property type="entry name" value="AB_hydrolase_1"/>
</dbReference>
<feature type="domain" description="AB hydrolase-1" evidence="1">
    <location>
        <begin position="34"/>
        <end position="286"/>
    </location>
</feature>
<dbReference type="SUPFAM" id="SSF53474">
    <property type="entry name" value="alpha/beta-Hydrolases"/>
    <property type="match status" value="1"/>
</dbReference>
<proteinExistence type="predicted"/>
<reference evidence="2 3" key="1">
    <citation type="journal article" date="2016" name="Nat. Commun.">
        <title>Thousands of microbial genomes shed light on interconnected biogeochemical processes in an aquifer system.</title>
        <authorList>
            <person name="Anantharaman K."/>
            <person name="Brown C.T."/>
            <person name="Hug L.A."/>
            <person name="Sharon I."/>
            <person name="Castelle C.J."/>
            <person name="Probst A.J."/>
            <person name="Thomas B.C."/>
            <person name="Singh A."/>
            <person name="Wilkins M.J."/>
            <person name="Karaoz U."/>
            <person name="Brodie E.L."/>
            <person name="Williams K.H."/>
            <person name="Hubbard S.S."/>
            <person name="Banfield J.F."/>
        </authorList>
    </citation>
    <scope>NUCLEOTIDE SEQUENCE [LARGE SCALE GENOMIC DNA]</scope>
</reference>
<dbReference type="InterPro" id="IPR013744">
    <property type="entry name" value="SidJ"/>
</dbReference>
<dbReference type="InterPro" id="IPR029058">
    <property type="entry name" value="AB_hydrolase_fold"/>
</dbReference>
<evidence type="ECO:0000313" key="2">
    <source>
        <dbReference type="EMBL" id="OGY97866.1"/>
    </source>
</evidence>
<protein>
    <recommendedName>
        <fullName evidence="1">AB hydrolase-1 domain-containing protein</fullName>
    </recommendedName>
</protein>
<evidence type="ECO:0000313" key="3">
    <source>
        <dbReference type="Proteomes" id="UP000179059"/>
    </source>
</evidence>
<organism evidence="2 3">
    <name type="scientific">Candidatus Liptonbacteria bacterium RIFCSPHIGHO2_01_FULL_57_28</name>
    <dbReference type="NCBI Taxonomy" id="1798647"/>
    <lineage>
        <taxon>Bacteria</taxon>
        <taxon>Candidatus Liptoniibacteriota</taxon>
    </lineage>
</organism>
<dbReference type="PANTHER" id="PTHR31591">
    <property type="entry name" value="UPF0613 PROTEIN PB24D3.06C"/>
    <property type="match status" value="1"/>
</dbReference>
<gene>
    <name evidence="2" type="ORF">A2855_02220</name>
</gene>
<dbReference type="Proteomes" id="UP000179059">
    <property type="component" value="Unassembled WGS sequence"/>
</dbReference>
<comment type="caution">
    <text evidence="2">The sequence shown here is derived from an EMBL/GenBank/DDBJ whole genome shotgun (WGS) entry which is preliminary data.</text>
</comment>
<dbReference type="PANTHER" id="PTHR31591:SF1">
    <property type="entry name" value="UPF0613 PROTEIN PB24D3.06C"/>
    <property type="match status" value="1"/>
</dbReference>
<dbReference type="STRING" id="1798647.A2855_02220"/>
<name>A0A1G2C9H5_9BACT</name>
<dbReference type="EMBL" id="MHKX01000021">
    <property type="protein sequence ID" value="OGY97866.1"/>
    <property type="molecule type" value="Genomic_DNA"/>
</dbReference>
<dbReference type="Pfam" id="PF12697">
    <property type="entry name" value="Abhydrolase_6"/>
    <property type="match status" value="1"/>
</dbReference>
<evidence type="ECO:0000259" key="1">
    <source>
        <dbReference type="Pfam" id="PF12697"/>
    </source>
</evidence>
<sequence>MSALFELHYIKTSDGIGLEGILATPKSRTQTAALWVHGLTGSFYSCPERLDAIAAALNKKGVVLAAFNNRGHDVVASFKGRGGKGKTFVAGGALEKFADCVKDLRAAIGFLHRQGYKNIYLIGHSTGANKSLYYMARTQDRRVKGLALIGPLSDLAIEKHRLGATFKRNLERVRRYSKHHNPDWPMPDDISHVILGARRYLSLHDPKSREDVFPYHDPKASWSALKKVRVPLAIVIGQKDQHLGMWRAADLVNVFRKKAAATRQFTGIVVPRSNHSFTRTYEELAKALAGWVREVPKA</sequence>